<evidence type="ECO:0000256" key="3">
    <source>
        <dbReference type="ARBA" id="ARBA00022475"/>
    </source>
</evidence>
<feature type="transmembrane region" description="Helical" evidence="7">
    <location>
        <begin position="62"/>
        <end position="86"/>
    </location>
</feature>
<comment type="subcellular location">
    <subcellularLocation>
        <location evidence="1">Cell membrane</location>
        <topology evidence="1">Multi-pass membrane protein</topology>
    </subcellularLocation>
</comment>
<proteinExistence type="predicted"/>
<keyword evidence="5 7" id="KW-1133">Transmembrane helix</keyword>
<dbReference type="Gene3D" id="2.60.40.3760">
    <property type="match status" value="1"/>
</dbReference>
<name>A0A4R2LE74_9FIRM</name>
<sequence length="605" mass="68482">MLQKIIKVILSIFTVLLGTFAMLVFKGIFWMFKTWNHLTMDELVFHLNSPLEGTNQGMINDFVYSCGIITIVTAIVLCVLMIVLYFCKRRWVFYAAGGIVWVVSAVTIGYTLSYAWKTLDVSSYNDNRGTFSTFIDDNYVAPTDVALTFPEKKRNLIYIFLESMEITYADEQSGGAFKENVIPELTELSLENENFSGDRNVLNGGTSLPGTGWTIAAMFAQTSGLPLKISIGDNEMNTQESFFPGITSLGDILEAAGYNQGLLIGSEAVFGGRELYFTTHGNYRMWDYNYYSQNGSLPEGYRVWWGYEDDYLFDFAKDKLMEMSQEDEPFNLTMLTVDTHFEDGYICEDCPDTYGEDRYANVMACSSQKVSEFIEWIQQQDFYENTTIVISGDHPTMDGDFCEDVDEEYERKVYTAYINAPTSPEEPFWREFSTFDQFPTTLAGLGVQIEGNRLGLGTNLFSHIPTLTERFGNEMISAELSKKSRLMEELTADIVDESLKLKEGAGSAAVTATSYDNTTGQFEVTISDIKTDMDYQAVRCLAFPEEDEDNQQWYDVYSLGDGSYMAEIYAWDYGYQTGNYKVQVYLFDANGKSVMISEIGGIMVQ</sequence>
<keyword evidence="3" id="KW-1003">Cell membrane</keyword>
<comment type="caution">
    <text evidence="9">The sequence shown here is derived from an EMBL/GenBank/DDBJ whole genome shotgun (WGS) entry which is preliminary data.</text>
</comment>
<comment type="pathway">
    <text evidence="2">Cell wall biogenesis; lipoteichoic acid biosynthesis.</text>
</comment>
<dbReference type="InterPro" id="IPR000917">
    <property type="entry name" value="Sulfatase_N"/>
</dbReference>
<reference evidence="9 10" key="1">
    <citation type="submission" date="2019-03" db="EMBL/GenBank/DDBJ databases">
        <title>Genomic Encyclopedia of Type Strains, Phase IV (KMG-IV): sequencing the most valuable type-strain genomes for metagenomic binning, comparative biology and taxonomic classification.</title>
        <authorList>
            <person name="Goeker M."/>
        </authorList>
    </citation>
    <scope>NUCLEOTIDE SEQUENCE [LARGE SCALE GENOMIC DNA]</scope>
    <source>
        <strain evidence="9 10">DSM 28559</strain>
    </source>
</reference>
<dbReference type="PANTHER" id="PTHR47371">
    <property type="entry name" value="LIPOTEICHOIC ACID SYNTHASE"/>
    <property type="match status" value="1"/>
</dbReference>
<keyword evidence="6 7" id="KW-0472">Membrane</keyword>
<dbReference type="Pfam" id="PF00884">
    <property type="entry name" value="Sulfatase"/>
    <property type="match status" value="1"/>
</dbReference>
<evidence type="ECO:0000256" key="4">
    <source>
        <dbReference type="ARBA" id="ARBA00022692"/>
    </source>
</evidence>
<evidence type="ECO:0000313" key="9">
    <source>
        <dbReference type="EMBL" id="TCO84005.1"/>
    </source>
</evidence>
<protein>
    <submittedName>
        <fullName evidence="9">Phosphoglycerol transferase</fullName>
    </submittedName>
</protein>
<accession>A0A4R2LE74</accession>
<organism evidence="9 10">
    <name type="scientific">Frisingicoccus caecimuris</name>
    <dbReference type="NCBI Taxonomy" id="1796636"/>
    <lineage>
        <taxon>Bacteria</taxon>
        <taxon>Bacillati</taxon>
        <taxon>Bacillota</taxon>
        <taxon>Clostridia</taxon>
        <taxon>Lachnospirales</taxon>
        <taxon>Lachnospiraceae</taxon>
        <taxon>Frisingicoccus</taxon>
    </lineage>
</organism>
<dbReference type="Pfam" id="PF08481">
    <property type="entry name" value="GBS_Bsp-like"/>
    <property type="match status" value="1"/>
</dbReference>
<dbReference type="InterPro" id="IPR050448">
    <property type="entry name" value="OpgB/LTA_synthase_biosynth"/>
</dbReference>
<evidence type="ECO:0000256" key="6">
    <source>
        <dbReference type="ARBA" id="ARBA00023136"/>
    </source>
</evidence>
<dbReference type="GO" id="GO:0005886">
    <property type="term" value="C:plasma membrane"/>
    <property type="evidence" value="ECO:0007669"/>
    <property type="project" value="UniProtKB-SubCell"/>
</dbReference>
<dbReference type="GO" id="GO:0016740">
    <property type="term" value="F:transferase activity"/>
    <property type="evidence" value="ECO:0007669"/>
    <property type="project" value="UniProtKB-KW"/>
</dbReference>
<evidence type="ECO:0000256" key="1">
    <source>
        <dbReference type="ARBA" id="ARBA00004651"/>
    </source>
</evidence>
<keyword evidence="4 7" id="KW-0812">Transmembrane</keyword>
<evidence type="ECO:0000313" key="10">
    <source>
        <dbReference type="Proteomes" id="UP000295711"/>
    </source>
</evidence>
<dbReference type="RefSeq" id="WP_243115528.1">
    <property type="nucleotide sequence ID" value="NZ_JANKAQ010000011.1"/>
</dbReference>
<evidence type="ECO:0000256" key="7">
    <source>
        <dbReference type="SAM" id="Phobius"/>
    </source>
</evidence>
<dbReference type="Gene3D" id="3.40.720.10">
    <property type="entry name" value="Alkaline Phosphatase, subunit A"/>
    <property type="match status" value="1"/>
</dbReference>
<dbReference type="AlphaFoldDB" id="A0A4R2LE74"/>
<dbReference type="InterPro" id="IPR013688">
    <property type="entry name" value="GBS_Bsp-like"/>
</dbReference>
<dbReference type="Proteomes" id="UP000295711">
    <property type="component" value="Unassembled WGS sequence"/>
</dbReference>
<evidence type="ECO:0000259" key="8">
    <source>
        <dbReference type="Pfam" id="PF00884"/>
    </source>
</evidence>
<evidence type="ECO:0000256" key="2">
    <source>
        <dbReference type="ARBA" id="ARBA00004936"/>
    </source>
</evidence>
<dbReference type="InterPro" id="IPR017850">
    <property type="entry name" value="Alkaline_phosphatase_core_sf"/>
</dbReference>
<dbReference type="EMBL" id="SLXA01000010">
    <property type="protein sequence ID" value="TCO84005.1"/>
    <property type="molecule type" value="Genomic_DNA"/>
</dbReference>
<feature type="domain" description="Sulfatase N-terminal" evidence="8">
    <location>
        <begin position="154"/>
        <end position="394"/>
    </location>
</feature>
<dbReference type="CDD" id="cd16015">
    <property type="entry name" value="LTA_synthase"/>
    <property type="match status" value="1"/>
</dbReference>
<dbReference type="PANTHER" id="PTHR47371:SF3">
    <property type="entry name" value="PHOSPHOGLYCEROL TRANSFERASE I"/>
    <property type="match status" value="1"/>
</dbReference>
<dbReference type="SUPFAM" id="SSF53649">
    <property type="entry name" value="Alkaline phosphatase-like"/>
    <property type="match status" value="1"/>
</dbReference>
<keyword evidence="9" id="KW-0808">Transferase</keyword>
<feature type="transmembrane region" description="Helical" evidence="7">
    <location>
        <begin position="93"/>
        <end position="116"/>
    </location>
</feature>
<evidence type="ECO:0000256" key="5">
    <source>
        <dbReference type="ARBA" id="ARBA00022989"/>
    </source>
</evidence>
<keyword evidence="10" id="KW-1185">Reference proteome</keyword>
<feature type="transmembrane region" description="Helical" evidence="7">
    <location>
        <begin position="12"/>
        <end position="32"/>
    </location>
</feature>
<gene>
    <name evidence="9" type="ORF">EV212_11028</name>
</gene>